<evidence type="ECO:0000256" key="7">
    <source>
        <dbReference type="ARBA" id="ARBA00023235"/>
    </source>
</evidence>
<evidence type="ECO:0000256" key="6">
    <source>
        <dbReference type="ARBA" id="ARBA00022490"/>
    </source>
</evidence>
<evidence type="ECO:0000256" key="2">
    <source>
        <dbReference type="ARBA" id="ARBA00002364"/>
    </source>
</evidence>
<evidence type="ECO:0000256" key="5">
    <source>
        <dbReference type="ARBA" id="ARBA00014401"/>
    </source>
</evidence>
<sequence length="357" mass="38979">MSNARPVSRESIDQIDAQIVELLDQRARLALDLGQAKTESGEGAFVPVRENAVLAKVTQGHRGPFPTGSLRAVFGEIISACRQLQTQERTIILGERYGWVHDAALAQFGSSTVFTAVEGGDEVIEAVKKDPQALAFLHLGAGNPDINLLLEALLAGKLQIIAETTYLPRFSLVSAQAIELPEVTDLFTTREILTTLRHWVLSLSFPVRINICRSVEEIIENLVENLPNAGLLPQGVAKTLGHHLIQGNLEPHANVPRRCVTVSGKADREIAKGMKTSILCTLRQEPGALHRLLGVAASYQCNLLGIQMFPFTGKAWDDLFLLDFACPGETKNRDAMLAELAAACLLFQWVGTYPVMK</sequence>
<dbReference type="UniPathway" id="UPA00120">
    <property type="reaction ID" value="UER00203"/>
</dbReference>
<comment type="pathway">
    <text evidence="4">Metabolic intermediate biosynthesis; prephenate biosynthesis; prephenate from chorismate: step 1/1.</text>
</comment>
<dbReference type="Gene3D" id="1.20.59.10">
    <property type="entry name" value="Chorismate mutase"/>
    <property type="match status" value="1"/>
</dbReference>
<keyword evidence="6" id="KW-0963">Cytoplasm</keyword>
<dbReference type="PROSITE" id="PS51168">
    <property type="entry name" value="CHORISMATE_MUT_2"/>
    <property type="match status" value="1"/>
</dbReference>
<evidence type="ECO:0000256" key="8">
    <source>
        <dbReference type="ARBA" id="ARBA00023268"/>
    </source>
</evidence>
<evidence type="ECO:0000256" key="9">
    <source>
        <dbReference type="ARBA" id="ARBA00031175"/>
    </source>
</evidence>
<dbReference type="GO" id="GO:0005737">
    <property type="term" value="C:cytoplasm"/>
    <property type="evidence" value="ECO:0007669"/>
    <property type="project" value="UniProtKB-SubCell"/>
</dbReference>
<dbReference type="EMBL" id="QOQW01000018">
    <property type="protein sequence ID" value="RCK78869.1"/>
    <property type="molecule type" value="Genomic_DNA"/>
</dbReference>
<name>A0A367ZM89_9BACT</name>
<evidence type="ECO:0000259" key="13">
    <source>
        <dbReference type="PROSITE" id="PS51671"/>
    </source>
</evidence>
<dbReference type="InterPro" id="IPR008242">
    <property type="entry name" value="Chor_mutase/pphenate_deHydtase"/>
</dbReference>
<keyword evidence="7" id="KW-0413">Isomerase</keyword>
<comment type="caution">
    <text evidence="14">The sequence shown here is derived from an EMBL/GenBank/DDBJ whole genome shotgun (WGS) entry which is preliminary data.</text>
</comment>
<comment type="catalytic activity">
    <reaction evidence="1">
        <text>chorismate = prephenate</text>
        <dbReference type="Rhea" id="RHEA:13897"/>
        <dbReference type="ChEBI" id="CHEBI:29748"/>
        <dbReference type="ChEBI" id="CHEBI:29934"/>
        <dbReference type="EC" id="5.4.99.5"/>
    </reaction>
</comment>
<dbReference type="UniPathway" id="UPA00121">
    <property type="reaction ID" value="UER00345"/>
</dbReference>
<evidence type="ECO:0000313" key="15">
    <source>
        <dbReference type="Proteomes" id="UP000252355"/>
    </source>
</evidence>
<evidence type="ECO:0000256" key="10">
    <source>
        <dbReference type="ARBA" id="ARBA00031520"/>
    </source>
</evidence>
<dbReference type="InterPro" id="IPR036263">
    <property type="entry name" value="Chorismate_II_sf"/>
</dbReference>
<evidence type="ECO:0000259" key="11">
    <source>
        <dbReference type="PROSITE" id="PS51168"/>
    </source>
</evidence>
<proteinExistence type="predicted"/>
<dbReference type="PIRSF" id="PIRSF001500">
    <property type="entry name" value="Chor_mut_pdt_Ppr"/>
    <property type="match status" value="1"/>
</dbReference>
<gene>
    <name evidence="14" type="ORF">OZSIB_1019</name>
</gene>
<dbReference type="InterPro" id="IPR045865">
    <property type="entry name" value="ACT-like_dom_sf"/>
</dbReference>
<reference evidence="14 15" key="1">
    <citation type="submission" date="2018-05" db="EMBL/GenBank/DDBJ databases">
        <title>A metagenomic window into the 2 km-deep terrestrial subsurface aquifer revealed taxonomically and functionally diverse microbial community comprising novel uncultured bacterial lineages.</title>
        <authorList>
            <person name="Kadnikov V.V."/>
            <person name="Mardanov A.V."/>
            <person name="Beletsky A.V."/>
            <person name="Banks D."/>
            <person name="Pimenov N.V."/>
            <person name="Frank Y.A."/>
            <person name="Karnachuk O.V."/>
            <person name="Ravin N.V."/>
        </authorList>
    </citation>
    <scope>NUCLEOTIDE SEQUENCE [LARGE SCALE GENOMIC DNA]</scope>
    <source>
        <strain evidence="14">BY5</strain>
    </source>
</reference>
<evidence type="ECO:0000313" key="14">
    <source>
        <dbReference type="EMBL" id="RCK78869.1"/>
    </source>
</evidence>
<comment type="subcellular location">
    <subcellularLocation>
        <location evidence="3">Cytoplasm</location>
    </subcellularLocation>
</comment>
<dbReference type="InterPro" id="IPR001086">
    <property type="entry name" value="Preph_deHydtase"/>
</dbReference>
<dbReference type="Gene3D" id="3.30.70.260">
    <property type="match status" value="1"/>
</dbReference>
<feature type="domain" description="Chorismate mutase" evidence="11">
    <location>
        <begin position="1"/>
        <end position="89"/>
    </location>
</feature>
<dbReference type="PROSITE" id="PS51671">
    <property type="entry name" value="ACT"/>
    <property type="match status" value="1"/>
</dbReference>
<dbReference type="GO" id="GO:0004664">
    <property type="term" value="F:prephenate dehydratase activity"/>
    <property type="evidence" value="ECO:0007669"/>
    <property type="project" value="InterPro"/>
</dbReference>
<protein>
    <recommendedName>
        <fullName evidence="5">Bifunctional chorismate mutase/prephenate dehydratase</fullName>
    </recommendedName>
    <alternativeName>
        <fullName evidence="10">Chorismate mutase-prephenate dehydratase</fullName>
    </alternativeName>
    <alternativeName>
        <fullName evidence="9">p-protein</fullName>
    </alternativeName>
</protein>
<dbReference type="InterPro" id="IPR036979">
    <property type="entry name" value="CM_dom_sf"/>
</dbReference>
<evidence type="ECO:0000256" key="3">
    <source>
        <dbReference type="ARBA" id="ARBA00004496"/>
    </source>
</evidence>
<dbReference type="SUPFAM" id="SSF48600">
    <property type="entry name" value="Chorismate mutase II"/>
    <property type="match status" value="1"/>
</dbReference>
<dbReference type="GO" id="GO:0009094">
    <property type="term" value="P:L-phenylalanine biosynthetic process"/>
    <property type="evidence" value="ECO:0007669"/>
    <property type="project" value="UniProtKB-UniPathway"/>
</dbReference>
<dbReference type="GO" id="GO:0046417">
    <property type="term" value="P:chorismate metabolic process"/>
    <property type="evidence" value="ECO:0007669"/>
    <property type="project" value="InterPro"/>
</dbReference>
<dbReference type="PROSITE" id="PS51171">
    <property type="entry name" value="PREPHENATE_DEHYDR_3"/>
    <property type="match status" value="1"/>
</dbReference>
<feature type="domain" description="Prephenate dehydratase" evidence="12">
    <location>
        <begin position="89"/>
        <end position="264"/>
    </location>
</feature>
<dbReference type="InterPro" id="IPR002701">
    <property type="entry name" value="CM_II_prokaryot"/>
</dbReference>
<organism evidence="14 15">
    <name type="scientific">Candidatus Ozemobacter sibiricus</name>
    <dbReference type="NCBI Taxonomy" id="2268124"/>
    <lineage>
        <taxon>Bacteria</taxon>
        <taxon>Candidatus Ozemobacteria</taxon>
        <taxon>Candidatus Ozemobacterales</taxon>
        <taxon>Candidatus Ozemobacteraceae</taxon>
        <taxon>Candidatus Ozemobacter</taxon>
    </lineage>
</organism>
<dbReference type="SMART" id="SM00830">
    <property type="entry name" value="CM_2"/>
    <property type="match status" value="1"/>
</dbReference>
<evidence type="ECO:0000256" key="4">
    <source>
        <dbReference type="ARBA" id="ARBA00004817"/>
    </source>
</evidence>
<evidence type="ECO:0000256" key="1">
    <source>
        <dbReference type="ARBA" id="ARBA00000824"/>
    </source>
</evidence>
<dbReference type="GO" id="GO:0004106">
    <property type="term" value="F:chorismate mutase activity"/>
    <property type="evidence" value="ECO:0007669"/>
    <property type="project" value="UniProtKB-EC"/>
</dbReference>
<dbReference type="AlphaFoldDB" id="A0A367ZM89"/>
<accession>A0A367ZM89</accession>
<keyword evidence="8" id="KW-0511">Multifunctional enzyme</keyword>
<dbReference type="SUPFAM" id="SSF55021">
    <property type="entry name" value="ACT-like"/>
    <property type="match status" value="1"/>
</dbReference>
<comment type="function">
    <text evidence="2">Catalyzes the Claisen rearrangement of chorismate to prephenate and the decarboxylation/dehydration of prephenate to phenylpyruvate.</text>
</comment>
<evidence type="ECO:0000259" key="12">
    <source>
        <dbReference type="PROSITE" id="PS51171"/>
    </source>
</evidence>
<feature type="domain" description="ACT" evidence="13">
    <location>
        <begin position="277"/>
        <end position="355"/>
    </location>
</feature>
<dbReference type="Pfam" id="PF01817">
    <property type="entry name" value="CM_2"/>
    <property type="match status" value="1"/>
</dbReference>
<dbReference type="InterPro" id="IPR002912">
    <property type="entry name" value="ACT_dom"/>
</dbReference>
<dbReference type="Proteomes" id="UP000252355">
    <property type="component" value="Unassembled WGS sequence"/>
</dbReference>